<dbReference type="InterPro" id="IPR003583">
    <property type="entry name" value="Hlx-hairpin-Hlx_DNA-bd_motif"/>
</dbReference>
<sequence>MQMQKKERTLLLVFLFGILLAGSVYLYGGKEDLQAARGVVLEQESAQPAAPKGKIKVHVKGAVNTPGVYQLPSDSRVIDAIEAAGGSKTGADLDAVNLAQALEDGGQVTVPAQQTEAEAKQTLQAQEAERAGKINLNTATLDQLDTLPGIGTIRAQAILDHRQSHGRFFGVDDLQEVSGLTVKLIDQFRDKVYVE</sequence>
<dbReference type="GO" id="GO:0006281">
    <property type="term" value="P:DNA repair"/>
    <property type="evidence" value="ECO:0007669"/>
    <property type="project" value="InterPro"/>
</dbReference>
<dbReference type="InterPro" id="IPR019554">
    <property type="entry name" value="Soluble_ligand-bd"/>
</dbReference>
<feature type="domain" description="Helix-hairpin-helix DNA-binding motif class 1" evidence="1">
    <location>
        <begin position="142"/>
        <end position="161"/>
    </location>
</feature>
<dbReference type="SUPFAM" id="SSF47781">
    <property type="entry name" value="RuvA domain 2-like"/>
    <property type="match status" value="1"/>
</dbReference>
<feature type="domain" description="Helix-hairpin-helix DNA-binding motif class 1" evidence="1">
    <location>
        <begin position="172"/>
        <end position="191"/>
    </location>
</feature>
<dbReference type="PANTHER" id="PTHR21180">
    <property type="entry name" value="ENDONUCLEASE/EXONUCLEASE/PHOSPHATASE FAMILY DOMAIN-CONTAINING PROTEIN 1"/>
    <property type="match status" value="1"/>
</dbReference>
<dbReference type="OrthoDB" id="9790239at2"/>
<dbReference type="GO" id="GO:0015628">
    <property type="term" value="P:protein secretion by the type II secretion system"/>
    <property type="evidence" value="ECO:0007669"/>
    <property type="project" value="TreeGrafter"/>
</dbReference>
<evidence type="ECO:0000259" key="1">
    <source>
        <dbReference type="SMART" id="SM00278"/>
    </source>
</evidence>
<evidence type="ECO:0000313" key="3">
    <source>
        <dbReference type="Proteomes" id="UP000195437"/>
    </source>
</evidence>
<keyword evidence="3" id="KW-1185">Reference proteome</keyword>
<dbReference type="KEGG" id="tum:CBW65_22800"/>
<dbReference type="GO" id="GO:0015627">
    <property type="term" value="C:type II protein secretion system complex"/>
    <property type="evidence" value="ECO:0007669"/>
    <property type="project" value="TreeGrafter"/>
</dbReference>
<dbReference type="AlphaFoldDB" id="A0A1Y0IST2"/>
<dbReference type="InterPro" id="IPR051675">
    <property type="entry name" value="Endo/Exo/Phosphatase_dom_1"/>
</dbReference>
<dbReference type="EMBL" id="CP021434">
    <property type="protein sequence ID" value="ARU63517.1"/>
    <property type="molecule type" value="Genomic_DNA"/>
</dbReference>
<dbReference type="InterPro" id="IPR010994">
    <property type="entry name" value="RuvA_2-like"/>
</dbReference>
<dbReference type="Pfam" id="PF12836">
    <property type="entry name" value="HHH_3"/>
    <property type="match status" value="1"/>
</dbReference>
<organism evidence="2 3">
    <name type="scientific">Tumebacillus avium</name>
    <dbReference type="NCBI Taxonomy" id="1903704"/>
    <lineage>
        <taxon>Bacteria</taxon>
        <taxon>Bacillati</taxon>
        <taxon>Bacillota</taxon>
        <taxon>Bacilli</taxon>
        <taxon>Bacillales</taxon>
        <taxon>Alicyclobacillaceae</taxon>
        <taxon>Tumebacillus</taxon>
    </lineage>
</organism>
<proteinExistence type="predicted"/>
<dbReference type="Pfam" id="PF10531">
    <property type="entry name" value="SLBB"/>
    <property type="match status" value="1"/>
</dbReference>
<evidence type="ECO:0000313" key="2">
    <source>
        <dbReference type="EMBL" id="ARU63517.1"/>
    </source>
</evidence>
<dbReference type="GO" id="GO:0003677">
    <property type="term" value="F:DNA binding"/>
    <property type="evidence" value="ECO:0007669"/>
    <property type="project" value="InterPro"/>
</dbReference>
<accession>A0A1Y0IST2</accession>
<name>A0A1Y0IST2_9BACL</name>
<reference evidence="3" key="1">
    <citation type="submission" date="2017-05" db="EMBL/GenBank/DDBJ databases">
        <authorList>
            <person name="Sung H."/>
        </authorList>
    </citation>
    <scope>NUCLEOTIDE SEQUENCE [LARGE SCALE GENOMIC DNA]</scope>
    <source>
        <strain evidence="3">AR23208</strain>
    </source>
</reference>
<gene>
    <name evidence="2" type="ORF">CBW65_22800</name>
</gene>
<dbReference type="Proteomes" id="UP000195437">
    <property type="component" value="Chromosome"/>
</dbReference>
<dbReference type="Gene3D" id="1.10.150.280">
    <property type="entry name" value="AF1531-like domain"/>
    <property type="match status" value="1"/>
</dbReference>
<dbReference type="PANTHER" id="PTHR21180:SF32">
    <property type="entry name" value="ENDONUCLEASE_EXONUCLEASE_PHOSPHATASE FAMILY DOMAIN-CONTAINING PROTEIN 1"/>
    <property type="match status" value="1"/>
</dbReference>
<dbReference type="SMART" id="SM00278">
    <property type="entry name" value="HhH1"/>
    <property type="match status" value="2"/>
</dbReference>
<protein>
    <recommendedName>
        <fullName evidence="1">Helix-hairpin-helix DNA-binding motif class 1 domain-containing protein</fullName>
    </recommendedName>
</protein>